<dbReference type="PROSITE" id="PS50862">
    <property type="entry name" value="AA_TRNA_LIGASE_II"/>
    <property type="match status" value="1"/>
</dbReference>
<evidence type="ECO:0000256" key="6">
    <source>
        <dbReference type="ARBA" id="ARBA00023146"/>
    </source>
</evidence>
<dbReference type="Pfam" id="PF03129">
    <property type="entry name" value="HGTP_anticodon"/>
    <property type="match status" value="1"/>
</dbReference>
<name>A0ABT6ZV88_9ACTN</name>
<comment type="similarity">
    <text evidence="8">Belongs to the class-II aminoacyl-tRNA synthetase family. ProS type 3 subfamily.</text>
</comment>
<dbReference type="PANTHER" id="PTHR43382">
    <property type="entry name" value="PROLYL-TRNA SYNTHETASE"/>
    <property type="match status" value="1"/>
</dbReference>
<gene>
    <name evidence="8 10" type="primary">proS</name>
    <name evidence="10" type="ORF">NMN56_011440</name>
</gene>
<dbReference type="PRINTS" id="PR01046">
    <property type="entry name" value="TRNASYNTHPRO"/>
</dbReference>
<comment type="subunit">
    <text evidence="8">Homodimer.</text>
</comment>
<dbReference type="GO" id="GO:0004827">
    <property type="term" value="F:proline-tRNA ligase activity"/>
    <property type="evidence" value="ECO:0007669"/>
    <property type="project" value="UniProtKB-EC"/>
</dbReference>
<dbReference type="Pfam" id="PF00587">
    <property type="entry name" value="tRNA-synt_2b"/>
    <property type="match status" value="1"/>
</dbReference>
<dbReference type="SMART" id="SM00946">
    <property type="entry name" value="ProRS-C_1"/>
    <property type="match status" value="1"/>
</dbReference>
<evidence type="ECO:0000313" key="10">
    <source>
        <dbReference type="EMBL" id="MDJ1132551.1"/>
    </source>
</evidence>
<sequence>MAKAPVLTPRAEDFPRWYQELVNKAELAENGPVRGTMVIRPYGYAIWERMQSGMDVRIKETGAQNAYFPLLIPQSYMTKEAEHVEGFSPELAVVTHGGGKELEEPAVVRPTSETIINDYFSKWVQSYRDLPLLINQWANVVRWEMRPRLFLRTSEFLWQEGHTAHATHEDARNFAARIHHHVYADFMTEVLGIDVLPGRKTARERFAGALNTLTLEAMMGDGKALQMGTSHELGQNFARAFGTRYLSREGTREYVWQTSWGSTTRMVGAMVMAHGDDDGLRVPPRLAPVQVVVLAVKGEEPVLAKVHETAAGLRAAGLRVQVDDRTDTAFGRRAVDWELKGVPVRIEIGPRDLEDGGTATMVRRVPGSREQVRTDVLAGLLPGLLEEDQALLLRQSRERREGNTTDVRTIGEATEAAVAGGWARIPWSALGPEGEDKLAERSVTVRCLVAEDGSVPETDDAPGNVAVVARAY</sequence>
<keyword evidence="3 8" id="KW-0547">Nucleotide-binding</keyword>
<dbReference type="InterPro" id="IPR036621">
    <property type="entry name" value="Anticodon-bd_dom_sf"/>
</dbReference>
<dbReference type="InterPro" id="IPR004154">
    <property type="entry name" value="Anticodon-bd"/>
</dbReference>
<comment type="catalytic activity">
    <reaction evidence="7 8">
        <text>tRNA(Pro) + L-proline + ATP = L-prolyl-tRNA(Pro) + AMP + diphosphate</text>
        <dbReference type="Rhea" id="RHEA:14305"/>
        <dbReference type="Rhea" id="RHEA-COMP:9700"/>
        <dbReference type="Rhea" id="RHEA-COMP:9702"/>
        <dbReference type="ChEBI" id="CHEBI:30616"/>
        <dbReference type="ChEBI" id="CHEBI:33019"/>
        <dbReference type="ChEBI" id="CHEBI:60039"/>
        <dbReference type="ChEBI" id="CHEBI:78442"/>
        <dbReference type="ChEBI" id="CHEBI:78532"/>
        <dbReference type="ChEBI" id="CHEBI:456215"/>
        <dbReference type="EC" id="6.1.1.15"/>
    </reaction>
</comment>
<proteinExistence type="inferred from homology"/>
<dbReference type="RefSeq" id="WP_274044099.1">
    <property type="nucleotide sequence ID" value="NZ_JANCPR020000009.1"/>
</dbReference>
<evidence type="ECO:0000256" key="8">
    <source>
        <dbReference type="HAMAP-Rule" id="MF_01571"/>
    </source>
</evidence>
<dbReference type="EMBL" id="JANCPR020000009">
    <property type="protein sequence ID" value="MDJ1132551.1"/>
    <property type="molecule type" value="Genomic_DNA"/>
</dbReference>
<protein>
    <recommendedName>
        <fullName evidence="8">Proline--tRNA ligase</fullName>
        <ecNumber evidence="8">6.1.1.15</ecNumber>
    </recommendedName>
    <alternativeName>
        <fullName evidence="8">Prolyl-tRNA synthetase</fullName>
        <shortName evidence="8">ProRS</shortName>
    </alternativeName>
</protein>
<evidence type="ECO:0000256" key="4">
    <source>
        <dbReference type="ARBA" id="ARBA00022840"/>
    </source>
</evidence>
<evidence type="ECO:0000256" key="5">
    <source>
        <dbReference type="ARBA" id="ARBA00022917"/>
    </source>
</evidence>
<evidence type="ECO:0000256" key="2">
    <source>
        <dbReference type="ARBA" id="ARBA00022598"/>
    </source>
</evidence>
<comment type="caution">
    <text evidence="10">The sequence shown here is derived from an EMBL/GenBank/DDBJ whole genome shotgun (WGS) entry which is preliminary data.</text>
</comment>
<dbReference type="Proteomes" id="UP001214441">
    <property type="component" value="Unassembled WGS sequence"/>
</dbReference>
<dbReference type="InterPro" id="IPR016061">
    <property type="entry name" value="Pro-tRNA_ligase_II_C"/>
</dbReference>
<comment type="domain">
    <text evidence="8">Consists of three domains: the N-terminal catalytic domain, the anticodon-binding domain and the C-terminal extension.</text>
</comment>
<feature type="domain" description="Aminoacyl-transfer RNA synthetases class-II family profile" evidence="9">
    <location>
        <begin position="34"/>
        <end position="283"/>
    </location>
</feature>
<dbReference type="InterPro" id="IPR045864">
    <property type="entry name" value="aa-tRNA-synth_II/BPL/LPL"/>
</dbReference>
<dbReference type="SUPFAM" id="SSF52954">
    <property type="entry name" value="Class II aaRS ABD-related"/>
    <property type="match status" value="1"/>
</dbReference>
<keyword evidence="1 8" id="KW-0963">Cytoplasm</keyword>
<dbReference type="Gene3D" id="3.40.50.800">
    <property type="entry name" value="Anticodon-binding domain"/>
    <property type="match status" value="1"/>
</dbReference>
<dbReference type="SUPFAM" id="SSF55681">
    <property type="entry name" value="Class II aaRS and biotin synthetases"/>
    <property type="match status" value="1"/>
</dbReference>
<organism evidence="10 11">
    <name type="scientific">Streptomyces iconiensis</name>
    <dbReference type="NCBI Taxonomy" id="1384038"/>
    <lineage>
        <taxon>Bacteria</taxon>
        <taxon>Bacillati</taxon>
        <taxon>Actinomycetota</taxon>
        <taxon>Actinomycetes</taxon>
        <taxon>Kitasatosporales</taxon>
        <taxon>Streptomycetaceae</taxon>
        <taxon>Streptomyces</taxon>
    </lineage>
</organism>
<keyword evidence="4 8" id="KW-0067">ATP-binding</keyword>
<evidence type="ECO:0000256" key="3">
    <source>
        <dbReference type="ARBA" id="ARBA00022741"/>
    </source>
</evidence>
<dbReference type="CDD" id="cd00778">
    <property type="entry name" value="ProRS_core_arch_euk"/>
    <property type="match status" value="1"/>
</dbReference>
<evidence type="ECO:0000259" key="9">
    <source>
        <dbReference type="PROSITE" id="PS50862"/>
    </source>
</evidence>
<comment type="subcellular location">
    <subcellularLocation>
        <location evidence="8">Cytoplasm</location>
    </subcellularLocation>
</comment>
<dbReference type="HAMAP" id="MF_01571">
    <property type="entry name" value="Pro_tRNA_synth_type3"/>
    <property type="match status" value="1"/>
</dbReference>
<evidence type="ECO:0000256" key="1">
    <source>
        <dbReference type="ARBA" id="ARBA00022490"/>
    </source>
</evidence>
<dbReference type="InterPro" id="IPR033721">
    <property type="entry name" value="ProRS_core_arch_euk"/>
</dbReference>
<dbReference type="PANTHER" id="PTHR43382:SF3">
    <property type="entry name" value="PROLINE--TRNA LIGASE, CHLOROPLASTIC_MITOCHONDRIAL"/>
    <property type="match status" value="1"/>
</dbReference>
<keyword evidence="6 8" id="KW-0030">Aminoacyl-tRNA synthetase</keyword>
<comment type="function">
    <text evidence="8">Catalyzes the attachment of proline to tRNA(Pro) in a two-step reaction: proline is first activated by ATP to form Pro-AMP and then transferred to the acceptor end of tRNA(Pro).</text>
</comment>
<dbReference type="EC" id="6.1.1.15" evidence="8"/>
<dbReference type="Gene3D" id="3.30.930.10">
    <property type="entry name" value="Bira Bifunctional Protein, Domain 2"/>
    <property type="match status" value="1"/>
</dbReference>
<dbReference type="NCBIfam" id="TIGR00408">
    <property type="entry name" value="proS_fam_I"/>
    <property type="match status" value="1"/>
</dbReference>
<keyword evidence="11" id="KW-1185">Reference proteome</keyword>
<evidence type="ECO:0000256" key="7">
    <source>
        <dbReference type="ARBA" id="ARBA00047671"/>
    </source>
</evidence>
<evidence type="ECO:0000313" key="11">
    <source>
        <dbReference type="Proteomes" id="UP001214441"/>
    </source>
</evidence>
<keyword evidence="2 8" id="KW-0436">Ligase</keyword>
<dbReference type="InterPro" id="IPR006195">
    <property type="entry name" value="aa-tRNA-synth_II"/>
</dbReference>
<dbReference type="InterPro" id="IPR002316">
    <property type="entry name" value="Pro-tRNA-ligase_IIa"/>
</dbReference>
<dbReference type="InterPro" id="IPR004499">
    <property type="entry name" value="Pro-tRNA-ligase_IIa_arc-type"/>
</dbReference>
<dbReference type="InterPro" id="IPR002314">
    <property type="entry name" value="aa-tRNA-synt_IIb"/>
</dbReference>
<keyword evidence="5 8" id="KW-0648">Protein biosynthesis</keyword>
<accession>A0ABT6ZV88</accession>
<reference evidence="10 11" key="1">
    <citation type="submission" date="2023-05" db="EMBL/GenBank/DDBJ databases">
        <title>Streptantibioticus silvisoli sp. nov., acidotolerant actinomycetes 1 from pine litter.</title>
        <authorList>
            <person name="Swiecimska M."/>
            <person name="Golinska P."/>
            <person name="Sangal V."/>
            <person name="Wachnowicz B."/>
            <person name="Goodfellow M."/>
        </authorList>
    </citation>
    <scope>NUCLEOTIDE SEQUENCE [LARGE SCALE GENOMIC DNA]</scope>
    <source>
        <strain evidence="10 11">DSM 42109</strain>
    </source>
</reference>